<dbReference type="Gene3D" id="3.50.50.60">
    <property type="entry name" value="FAD/NAD(P)-binding domain"/>
    <property type="match status" value="3"/>
</dbReference>
<feature type="domain" description="FAD/NAD(P)-binding" evidence="6">
    <location>
        <begin position="272"/>
        <end position="365"/>
    </location>
</feature>
<dbReference type="PANTHER" id="PTHR43429">
    <property type="entry name" value="PYRIDINE NUCLEOTIDE-DISULFIDE OXIDOREDUCTASE DOMAIN-CONTAINING"/>
    <property type="match status" value="1"/>
</dbReference>
<dbReference type="Pfam" id="PF07992">
    <property type="entry name" value="Pyr_redox_2"/>
    <property type="match status" value="2"/>
</dbReference>
<evidence type="ECO:0000313" key="7">
    <source>
        <dbReference type="EMBL" id="JAS88977.1"/>
    </source>
</evidence>
<gene>
    <name evidence="7" type="ORF">g.41267</name>
</gene>
<reference evidence="7" key="1">
    <citation type="submission" date="2015-11" db="EMBL/GenBank/DDBJ databases">
        <title>De novo transcriptome assembly of four potential Pierce s Disease insect vectors from Arizona vineyards.</title>
        <authorList>
            <person name="Tassone E.E."/>
        </authorList>
    </citation>
    <scope>NUCLEOTIDE SEQUENCE</scope>
</reference>
<evidence type="ECO:0000256" key="3">
    <source>
        <dbReference type="ARBA" id="ARBA00018240"/>
    </source>
</evidence>
<proteinExistence type="inferred from homology"/>
<dbReference type="InterPro" id="IPR016156">
    <property type="entry name" value="FAD/NAD-linked_Rdtase_dimer_sf"/>
</dbReference>
<dbReference type="InterPro" id="IPR023753">
    <property type="entry name" value="FAD/NAD-binding_dom"/>
</dbReference>
<keyword evidence="4" id="KW-0285">Flavoprotein</keyword>
<accession>A0A1B6IQ17</accession>
<sequence>MNNSSVNMAEFDFVIVGGGIAGVSCAESLTFLCPDSKIGLITSSPLIKTVTNLVPITKMLASFDVEERSTDTLSRSNPNLNIIHDSVIGLNSSLHTVLLKTGSVLKYKKICICSGAYPKLIPSENQNIIGIRDTDSVKDFQNRVQNSSRIVVVGNGGIATEVIHELKGVELVWVIKDDHISATFIDPVAAEFFQDRVFKRETNDSSPVVKRLKYTVEDKLNKSDKTGAALGPDWHSKYDLSGSLKTNIEITVEYKSEVESVLTLQDVGDCVKKDKNWPVFVKLTNGKIYGCDFIVSATGVIPCSRFEMEDGKTFKMGDDGGIEVDWKMETNLPDVYAAGDVCSATWDRATHWFQMRLWTQARQMGTYAAKSMASSLQQETFYQDFCFEMFSHVTKFFGYKVVLLGLFNGQTLNNSYEVLLRITKGVEYVKLVMKNGRMQGAVLIGETDLEEMCENLILNQLDLTDFGEDLLNPDIDIEDYFD</sequence>
<dbReference type="SUPFAM" id="SSF51905">
    <property type="entry name" value="FAD/NAD(P)-binding domain"/>
    <property type="match status" value="2"/>
</dbReference>
<keyword evidence="5" id="KW-0274">FAD</keyword>
<dbReference type="AlphaFoldDB" id="A0A1B6IQ17"/>
<organism evidence="7">
    <name type="scientific">Homalodisca liturata</name>
    <dbReference type="NCBI Taxonomy" id="320908"/>
    <lineage>
        <taxon>Eukaryota</taxon>
        <taxon>Metazoa</taxon>
        <taxon>Ecdysozoa</taxon>
        <taxon>Arthropoda</taxon>
        <taxon>Hexapoda</taxon>
        <taxon>Insecta</taxon>
        <taxon>Pterygota</taxon>
        <taxon>Neoptera</taxon>
        <taxon>Paraneoptera</taxon>
        <taxon>Hemiptera</taxon>
        <taxon>Auchenorrhyncha</taxon>
        <taxon>Membracoidea</taxon>
        <taxon>Cicadellidae</taxon>
        <taxon>Cicadellinae</taxon>
        <taxon>Proconiini</taxon>
        <taxon>Homalodisca</taxon>
    </lineage>
</organism>
<comment type="similarity">
    <text evidence="2">Belongs to the class-I pyridine nucleotide-disulfide oxidoreductase family. PYROXD1 subfamily.</text>
</comment>
<comment type="cofactor">
    <cofactor evidence="1">
        <name>FAD</name>
        <dbReference type="ChEBI" id="CHEBI:57692"/>
    </cofactor>
</comment>
<dbReference type="EMBL" id="GECU01018729">
    <property type="protein sequence ID" value="JAS88977.1"/>
    <property type="molecule type" value="Transcribed_RNA"/>
</dbReference>
<dbReference type="InterPro" id="IPR036188">
    <property type="entry name" value="FAD/NAD-bd_sf"/>
</dbReference>
<evidence type="ECO:0000256" key="4">
    <source>
        <dbReference type="ARBA" id="ARBA00022630"/>
    </source>
</evidence>
<evidence type="ECO:0000256" key="5">
    <source>
        <dbReference type="ARBA" id="ARBA00022827"/>
    </source>
</evidence>
<dbReference type="PRINTS" id="PR00368">
    <property type="entry name" value="FADPNR"/>
</dbReference>
<evidence type="ECO:0000259" key="6">
    <source>
        <dbReference type="Pfam" id="PF07992"/>
    </source>
</evidence>
<feature type="domain" description="FAD/NAD(P)-binding" evidence="6">
    <location>
        <begin position="11"/>
        <end position="199"/>
    </location>
</feature>
<protein>
    <recommendedName>
        <fullName evidence="3">Pyridine nucleotide-disulfide oxidoreductase domain-containing protein 1</fullName>
    </recommendedName>
</protein>
<dbReference type="PANTHER" id="PTHR43429:SF2">
    <property type="entry name" value="PYRIDINE NUCLEOTIDE-DISULFIDE OXIDOREDUCTASE DOMAIN-CONTAINING PROTEIN 1"/>
    <property type="match status" value="1"/>
</dbReference>
<evidence type="ECO:0000256" key="2">
    <source>
        <dbReference type="ARBA" id="ARBA00008147"/>
    </source>
</evidence>
<evidence type="ECO:0000256" key="1">
    <source>
        <dbReference type="ARBA" id="ARBA00001974"/>
    </source>
</evidence>
<dbReference type="Gene3D" id="3.30.390.30">
    <property type="match status" value="1"/>
</dbReference>
<dbReference type="InterPro" id="IPR050260">
    <property type="entry name" value="FAD-bd_OxRdtase"/>
</dbReference>
<dbReference type="GO" id="GO:0016491">
    <property type="term" value="F:oxidoreductase activity"/>
    <property type="evidence" value="ECO:0007669"/>
    <property type="project" value="InterPro"/>
</dbReference>
<name>A0A1B6IQ17_9HEMI</name>